<organism evidence="1 2">
    <name type="scientific">Amycolatopsis thermophila</name>
    <dbReference type="NCBI Taxonomy" id="206084"/>
    <lineage>
        <taxon>Bacteria</taxon>
        <taxon>Bacillati</taxon>
        <taxon>Actinomycetota</taxon>
        <taxon>Actinomycetes</taxon>
        <taxon>Pseudonocardiales</taxon>
        <taxon>Pseudonocardiaceae</taxon>
        <taxon>Amycolatopsis</taxon>
    </lineage>
</organism>
<comment type="caution">
    <text evidence="1">The sequence shown here is derived from an EMBL/GenBank/DDBJ whole genome shotgun (WGS) entry which is preliminary data.</text>
</comment>
<keyword evidence="2" id="KW-1185">Reference proteome</keyword>
<sequence>MLWQGIDTVGFITDFADPIYHVDRKGTRIRPASGRSGILGSHLPWGDPRRG</sequence>
<dbReference type="Gene3D" id="3.20.20.150">
    <property type="entry name" value="Divalent-metal-dependent TIM barrel enzymes"/>
    <property type="match status" value="1"/>
</dbReference>
<name>A0ABU0F798_9PSEU</name>
<accession>A0ABU0F798</accession>
<evidence type="ECO:0000313" key="2">
    <source>
        <dbReference type="Proteomes" id="UP001229651"/>
    </source>
</evidence>
<evidence type="ECO:0000313" key="1">
    <source>
        <dbReference type="EMBL" id="MDQ0382882.1"/>
    </source>
</evidence>
<proteinExistence type="predicted"/>
<reference evidence="1 2" key="1">
    <citation type="submission" date="2023-07" db="EMBL/GenBank/DDBJ databases">
        <title>Sequencing the genomes of 1000 actinobacteria strains.</title>
        <authorList>
            <person name="Klenk H.-P."/>
        </authorList>
    </citation>
    <scope>NUCLEOTIDE SEQUENCE [LARGE SCALE GENOMIC DNA]</scope>
    <source>
        <strain evidence="1 2">DSM 45805</strain>
    </source>
</reference>
<gene>
    <name evidence="1" type="ORF">FB470_006876</name>
</gene>
<protein>
    <submittedName>
        <fullName evidence="1">Uncharacterized protein</fullName>
    </submittedName>
</protein>
<dbReference type="EMBL" id="JAUSUT010000001">
    <property type="protein sequence ID" value="MDQ0382882.1"/>
    <property type="molecule type" value="Genomic_DNA"/>
</dbReference>
<dbReference type="Proteomes" id="UP001229651">
    <property type="component" value="Unassembled WGS sequence"/>
</dbReference>